<accession>A0A183KRV3</accession>
<dbReference type="Pfam" id="PF04516">
    <property type="entry name" value="CP2"/>
    <property type="match status" value="1"/>
</dbReference>
<reference evidence="3 4" key="2">
    <citation type="submission" date="2018-11" db="EMBL/GenBank/DDBJ databases">
        <authorList>
            <consortium name="Pathogen Informatics"/>
        </authorList>
    </citation>
    <scope>NUCLEOTIDE SEQUENCE [LARGE SCALE GENOMIC DNA]</scope>
    <source>
        <strain evidence="3">Dakar</strain>
        <strain evidence="4">Dakar, Senegal</strain>
    </source>
</reference>
<name>A0A183KRV3_9TREM</name>
<evidence type="ECO:0000313" key="4">
    <source>
        <dbReference type="Proteomes" id="UP000279833"/>
    </source>
</evidence>
<reference evidence="5" key="1">
    <citation type="submission" date="2016-06" db="UniProtKB">
        <authorList>
            <consortium name="WormBaseParasite"/>
        </authorList>
    </citation>
    <scope>IDENTIFICATION</scope>
</reference>
<dbReference type="AlphaFoldDB" id="A0A183KRV3"/>
<dbReference type="EMBL" id="UZAK01040216">
    <property type="protein sequence ID" value="VDP64258.1"/>
    <property type="molecule type" value="Genomic_DNA"/>
</dbReference>
<organism evidence="5">
    <name type="scientific">Schistosoma curassoni</name>
    <dbReference type="NCBI Taxonomy" id="6186"/>
    <lineage>
        <taxon>Eukaryota</taxon>
        <taxon>Metazoa</taxon>
        <taxon>Spiralia</taxon>
        <taxon>Lophotrochozoa</taxon>
        <taxon>Platyhelminthes</taxon>
        <taxon>Trematoda</taxon>
        <taxon>Digenea</taxon>
        <taxon>Strigeidida</taxon>
        <taxon>Schistosomatoidea</taxon>
        <taxon>Schistosomatidae</taxon>
        <taxon>Schistosoma</taxon>
    </lineage>
</organism>
<evidence type="ECO:0000256" key="1">
    <source>
        <dbReference type="SAM" id="Phobius"/>
    </source>
</evidence>
<keyword evidence="4" id="KW-1185">Reference proteome</keyword>
<protein>
    <submittedName>
        <fullName evidence="5">CP2 domain-containing protein</fullName>
    </submittedName>
</protein>
<dbReference type="Proteomes" id="UP000279833">
    <property type="component" value="Unassembled WGS sequence"/>
</dbReference>
<evidence type="ECO:0000313" key="5">
    <source>
        <dbReference type="WBParaSite" id="SCUD_0001779201-mRNA-1"/>
    </source>
</evidence>
<dbReference type="InterPro" id="IPR007604">
    <property type="entry name" value="CP2"/>
</dbReference>
<keyword evidence="1" id="KW-0812">Transmembrane</keyword>
<proteinExistence type="predicted"/>
<sequence length="180" mass="20737">MRQVYDTTNDALSALPLCNDESKLSDDSNHEGLSNFSMLSSNSAQTVDNTFISMADTNSHLFDNILKAPTSSATRLGEASLTYLNQGKYYHLYWSSFYCVDSVYFYIIEYVYYLPYILVFNHFLFCKNNSYSFHMVPLFEQVILFQLGKYSAKYLEYCCKNGDTFYIASSKILSSFTISR</sequence>
<keyword evidence="1" id="KW-1133">Transmembrane helix</keyword>
<dbReference type="STRING" id="6186.A0A183KRV3"/>
<feature type="domain" description="Grh/CP2 DB" evidence="2">
    <location>
        <begin position="42"/>
        <end position="92"/>
    </location>
</feature>
<feature type="transmembrane region" description="Helical" evidence="1">
    <location>
        <begin position="103"/>
        <end position="125"/>
    </location>
</feature>
<gene>
    <name evidence="3" type="ORF">SCUD_LOCUS17789</name>
</gene>
<evidence type="ECO:0000259" key="2">
    <source>
        <dbReference type="Pfam" id="PF04516"/>
    </source>
</evidence>
<dbReference type="WBParaSite" id="SCUD_0001779201-mRNA-1">
    <property type="protein sequence ID" value="SCUD_0001779201-mRNA-1"/>
    <property type="gene ID" value="SCUD_0001779201"/>
</dbReference>
<keyword evidence="1" id="KW-0472">Membrane</keyword>
<evidence type="ECO:0000313" key="3">
    <source>
        <dbReference type="EMBL" id="VDP64258.1"/>
    </source>
</evidence>